<comment type="caution">
    <text evidence="1">The sequence shown here is derived from an EMBL/GenBank/DDBJ whole genome shotgun (WGS) entry which is preliminary data.</text>
</comment>
<accession>A0AC60QR00</accession>
<keyword evidence="2" id="KW-1185">Reference proteome</keyword>
<reference evidence="1 2" key="1">
    <citation type="journal article" date="2020" name="Cell">
        <title>Large-Scale Comparative Analyses of Tick Genomes Elucidate Their Genetic Diversity and Vector Capacities.</title>
        <authorList>
            <consortium name="Tick Genome and Microbiome Consortium (TIGMIC)"/>
            <person name="Jia N."/>
            <person name="Wang J."/>
            <person name="Shi W."/>
            <person name="Du L."/>
            <person name="Sun Y."/>
            <person name="Zhan W."/>
            <person name="Jiang J.F."/>
            <person name="Wang Q."/>
            <person name="Zhang B."/>
            <person name="Ji P."/>
            <person name="Bell-Sakyi L."/>
            <person name="Cui X.M."/>
            <person name="Yuan T.T."/>
            <person name="Jiang B.G."/>
            <person name="Yang W.F."/>
            <person name="Lam T.T."/>
            <person name="Chang Q.C."/>
            <person name="Ding S.J."/>
            <person name="Wang X.J."/>
            <person name="Zhu J.G."/>
            <person name="Ruan X.D."/>
            <person name="Zhao L."/>
            <person name="Wei J.T."/>
            <person name="Ye R.Z."/>
            <person name="Que T.C."/>
            <person name="Du C.H."/>
            <person name="Zhou Y.H."/>
            <person name="Cheng J.X."/>
            <person name="Dai P.F."/>
            <person name="Guo W.B."/>
            <person name="Han X.H."/>
            <person name="Huang E.J."/>
            <person name="Li L.F."/>
            <person name="Wei W."/>
            <person name="Gao Y.C."/>
            <person name="Liu J.Z."/>
            <person name="Shao H.Z."/>
            <person name="Wang X."/>
            <person name="Wang C.C."/>
            <person name="Yang T.C."/>
            <person name="Huo Q.B."/>
            <person name="Li W."/>
            <person name="Chen H.Y."/>
            <person name="Chen S.E."/>
            <person name="Zhou L.G."/>
            <person name="Ni X.B."/>
            <person name="Tian J.H."/>
            <person name="Sheng Y."/>
            <person name="Liu T."/>
            <person name="Pan Y.S."/>
            <person name="Xia L.Y."/>
            <person name="Li J."/>
            <person name="Zhao F."/>
            <person name="Cao W.C."/>
        </authorList>
    </citation>
    <scope>NUCLEOTIDE SEQUENCE [LARGE SCALE GENOMIC DNA]</scope>
    <source>
        <strain evidence="1">Iper-2018</strain>
    </source>
</reference>
<proteinExistence type="predicted"/>
<name>A0AC60QR00_IXOPE</name>
<organism evidence="1 2">
    <name type="scientific">Ixodes persulcatus</name>
    <name type="common">Taiga tick</name>
    <dbReference type="NCBI Taxonomy" id="34615"/>
    <lineage>
        <taxon>Eukaryota</taxon>
        <taxon>Metazoa</taxon>
        <taxon>Ecdysozoa</taxon>
        <taxon>Arthropoda</taxon>
        <taxon>Chelicerata</taxon>
        <taxon>Arachnida</taxon>
        <taxon>Acari</taxon>
        <taxon>Parasitiformes</taxon>
        <taxon>Ixodida</taxon>
        <taxon>Ixodoidea</taxon>
        <taxon>Ixodidae</taxon>
        <taxon>Ixodinae</taxon>
        <taxon>Ixodes</taxon>
    </lineage>
</organism>
<evidence type="ECO:0000313" key="1">
    <source>
        <dbReference type="EMBL" id="KAG0440128.1"/>
    </source>
</evidence>
<gene>
    <name evidence="1" type="ORF">HPB47_016393</name>
</gene>
<dbReference type="Proteomes" id="UP000805193">
    <property type="component" value="Unassembled WGS sequence"/>
</dbReference>
<sequence>MGLQAAVKEATQDTKVKEGDPTPDSHLLNLLASRIEAMERYENEGKPPALRANLNLATASAKRYANQLARQQWQDHCYLFNGRTGLNKIWRTFQAIQDRKKSRTAAQNITLALRVSEDQVVGKAGQLFFPQPVKPTPQETYKRQEYAQGDPASASFTMLELILSLRRCKTNSTQAQTALNMLSLGTCQTNFQRSSNMDQ</sequence>
<dbReference type="EMBL" id="JABSTQ010005106">
    <property type="protein sequence ID" value="KAG0440128.1"/>
    <property type="molecule type" value="Genomic_DNA"/>
</dbReference>
<evidence type="ECO:0000313" key="2">
    <source>
        <dbReference type="Proteomes" id="UP000805193"/>
    </source>
</evidence>
<protein>
    <submittedName>
        <fullName evidence="1">Uncharacterized protein</fullName>
    </submittedName>
</protein>